<reference evidence="4" key="1">
    <citation type="journal article" date="2014" name="Int. J. Syst. Evol. Microbiol.">
        <title>Complete genome sequence of Corynebacterium casei LMG S-19264T (=DSM 44701T), isolated from a smear-ripened cheese.</title>
        <authorList>
            <consortium name="US DOE Joint Genome Institute (JGI-PGF)"/>
            <person name="Walter F."/>
            <person name="Albersmeier A."/>
            <person name="Kalinowski J."/>
            <person name="Ruckert C."/>
        </authorList>
    </citation>
    <scope>NUCLEOTIDE SEQUENCE</scope>
    <source>
        <strain evidence="4">CGMCC 1.15725</strain>
    </source>
</reference>
<protein>
    <submittedName>
        <fullName evidence="4">Glyoxylate/hydroxypyruvate reductase A</fullName>
    </submittedName>
</protein>
<dbReference type="SUPFAM" id="SSF52283">
    <property type="entry name" value="Formate/glycerate dehydrogenase catalytic domain-like"/>
    <property type="match status" value="1"/>
</dbReference>
<feature type="domain" description="D-isomer specific 2-hydroxyacid dehydrogenase NAD-binding" evidence="3">
    <location>
        <begin position="104"/>
        <end position="274"/>
    </location>
</feature>
<dbReference type="CDD" id="cd12164">
    <property type="entry name" value="GDH_like_2"/>
    <property type="match status" value="1"/>
</dbReference>
<evidence type="ECO:0000259" key="3">
    <source>
        <dbReference type="Pfam" id="PF02826"/>
    </source>
</evidence>
<evidence type="ECO:0000313" key="4">
    <source>
        <dbReference type="EMBL" id="GGF45431.1"/>
    </source>
</evidence>
<evidence type="ECO:0000256" key="1">
    <source>
        <dbReference type="ARBA" id="ARBA00023002"/>
    </source>
</evidence>
<dbReference type="GO" id="GO:0051287">
    <property type="term" value="F:NAD binding"/>
    <property type="evidence" value="ECO:0007669"/>
    <property type="project" value="InterPro"/>
</dbReference>
<organism evidence="4 5">
    <name type="scientific">Aliidongia dinghuensis</name>
    <dbReference type="NCBI Taxonomy" id="1867774"/>
    <lineage>
        <taxon>Bacteria</taxon>
        <taxon>Pseudomonadati</taxon>
        <taxon>Pseudomonadota</taxon>
        <taxon>Alphaproteobacteria</taxon>
        <taxon>Rhodospirillales</taxon>
        <taxon>Dongiaceae</taxon>
        <taxon>Aliidongia</taxon>
    </lineage>
</organism>
<name>A0A8J2Z0L0_9PROT</name>
<dbReference type="AlphaFoldDB" id="A0A8J2Z0L0"/>
<keyword evidence="5" id="KW-1185">Reference proteome</keyword>
<evidence type="ECO:0000313" key="5">
    <source>
        <dbReference type="Proteomes" id="UP000646365"/>
    </source>
</evidence>
<dbReference type="GO" id="GO:0016491">
    <property type="term" value="F:oxidoreductase activity"/>
    <property type="evidence" value="ECO:0007669"/>
    <property type="project" value="UniProtKB-KW"/>
</dbReference>
<proteinExistence type="predicted"/>
<dbReference type="InterPro" id="IPR006140">
    <property type="entry name" value="D-isomer_DH_NAD-bd"/>
</dbReference>
<dbReference type="Proteomes" id="UP000646365">
    <property type="component" value="Unassembled WGS sequence"/>
</dbReference>
<dbReference type="SUPFAM" id="SSF51735">
    <property type="entry name" value="NAD(P)-binding Rossmann-fold domains"/>
    <property type="match status" value="1"/>
</dbReference>
<dbReference type="Pfam" id="PF02826">
    <property type="entry name" value="2-Hacid_dh_C"/>
    <property type="match status" value="1"/>
</dbReference>
<sequence>MAILCLLHQAYGKKLIGAIREGLPDEDIREWPEAGNPDDIEICMIFRMSPGFLAPYKNLKLISATGAGVDHYLLDPEFPRHLPLVRVVDESFAARMADYVLSWVMFHHRDIAHYLDAQKRREWAFKVMRPASEVTIGVMGLGQMGALTAKRLASLGYDVRGWARTPHEIDGVECFAGEAGFGSFLTKTEILINLLPLTPETRGILSSGTFDRMPKGGVLISAGRGGHMVEADIIAALNDGQLRAATIDAFQKEPVPQDHPFWDTSGLYVTPHCSSTASLETIVDSFAGNVRRFRAGEPLLNIVDYAQGY</sequence>
<reference evidence="4" key="2">
    <citation type="submission" date="2020-09" db="EMBL/GenBank/DDBJ databases">
        <authorList>
            <person name="Sun Q."/>
            <person name="Zhou Y."/>
        </authorList>
    </citation>
    <scope>NUCLEOTIDE SEQUENCE</scope>
    <source>
        <strain evidence="4">CGMCC 1.15725</strain>
    </source>
</reference>
<gene>
    <name evidence="4" type="ORF">GCM10011611_59820</name>
</gene>
<comment type="caution">
    <text evidence="4">The sequence shown here is derived from an EMBL/GenBank/DDBJ whole genome shotgun (WGS) entry which is preliminary data.</text>
</comment>
<dbReference type="PANTHER" id="PTHR43333">
    <property type="entry name" value="2-HACID_DH_C DOMAIN-CONTAINING PROTEIN"/>
    <property type="match status" value="1"/>
</dbReference>
<dbReference type="PANTHER" id="PTHR43333:SF1">
    <property type="entry name" value="D-ISOMER SPECIFIC 2-HYDROXYACID DEHYDROGENASE NAD-BINDING DOMAIN-CONTAINING PROTEIN"/>
    <property type="match status" value="1"/>
</dbReference>
<keyword evidence="1" id="KW-0560">Oxidoreductase</keyword>
<dbReference type="RefSeq" id="WP_189051859.1">
    <property type="nucleotide sequence ID" value="NZ_BMJQ01000022.1"/>
</dbReference>
<dbReference type="Gene3D" id="3.40.50.720">
    <property type="entry name" value="NAD(P)-binding Rossmann-like Domain"/>
    <property type="match status" value="2"/>
</dbReference>
<dbReference type="InterPro" id="IPR036291">
    <property type="entry name" value="NAD(P)-bd_dom_sf"/>
</dbReference>
<dbReference type="EMBL" id="BMJQ01000022">
    <property type="protein sequence ID" value="GGF45431.1"/>
    <property type="molecule type" value="Genomic_DNA"/>
</dbReference>
<evidence type="ECO:0000256" key="2">
    <source>
        <dbReference type="ARBA" id="ARBA00023027"/>
    </source>
</evidence>
<accession>A0A8J2Z0L0</accession>
<keyword evidence="2" id="KW-0520">NAD</keyword>